<gene>
    <name evidence="1" type="ORF">PQR01_03960</name>
</gene>
<evidence type="ECO:0000313" key="1">
    <source>
        <dbReference type="EMBL" id="MFM0102664.1"/>
    </source>
</evidence>
<protein>
    <submittedName>
        <fullName evidence="1">Uncharacterized protein</fullName>
    </submittedName>
</protein>
<dbReference type="EMBL" id="JAQQDW010000005">
    <property type="protein sequence ID" value="MFM0102664.1"/>
    <property type="molecule type" value="Genomic_DNA"/>
</dbReference>
<evidence type="ECO:0000313" key="2">
    <source>
        <dbReference type="Proteomes" id="UP001629235"/>
    </source>
</evidence>
<keyword evidence="2" id="KW-1185">Reference proteome</keyword>
<dbReference type="Proteomes" id="UP001629235">
    <property type="component" value="Unassembled WGS sequence"/>
</dbReference>
<sequence length="182" mass="19744">MKIRFLDYLYTLRSNWKQSIDRALITRKGLDMTDLSRRKLLVGAAASAADLGVAATVNAASPGNQDRPPEGRINAKCPASLSDPGPQSRTLACQFASFQNPPATHVNGMPLCWTSFGNAHRRYQNGGWAGEATRDDFAIAEDISGVSIGLAANGVPEMQWHQQARWAIMVDGKALSRSRSDT</sequence>
<accession>A0ACC7N6C4</accession>
<proteinExistence type="predicted"/>
<comment type="caution">
    <text evidence="1">The sequence shown here is derived from an EMBL/GenBank/DDBJ whole genome shotgun (WGS) entry which is preliminary data.</text>
</comment>
<organism evidence="1 2">
    <name type="scientific">Paraburkholderia rhynchosiae</name>
    <dbReference type="NCBI Taxonomy" id="487049"/>
    <lineage>
        <taxon>Bacteria</taxon>
        <taxon>Pseudomonadati</taxon>
        <taxon>Pseudomonadota</taxon>
        <taxon>Betaproteobacteria</taxon>
        <taxon>Burkholderiales</taxon>
        <taxon>Burkholderiaceae</taxon>
        <taxon>Paraburkholderia</taxon>
    </lineage>
</organism>
<reference evidence="1 2" key="1">
    <citation type="journal article" date="2024" name="Chem. Sci.">
        <title>Discovery of megapolipeptins by genome mining of a Burkholderiales bacteria collection.</title>
        <authorList>
            <person name="Paulo B.S."/>
            <person name="Recchia M.J.J."/>
            <person name="Lee S."/>
            <person name="Fergusson C.H."/>
            <person name="Romanowski S.B."/>
            <person name="Hernandez A."/>
            <person name="Krull N."/>
            <person name="Liu D.Y."/>
            <person name="Cavanagh H."/>
            <person name="Bos A."/>
            <person name="Gray C.A."/>
            <person name="Murphy B.T."/>
            <person name="Linington R.G."/>
            <person name="Eustaquio A.S."/>
        </authorList>
    </citation>
    <scope>NUCLEOTIDE SEQUENCE [LARGE SCALE GENOMIC DNA]</scope>
    <source>
        <strain evidence="1 2">RL18-126-BIB-B</strain>
    </source>
</reference>
<name>A0ACC7N6C4_9BURK</name>